<dbReference type="Gene3D" id="3.40.50.1820">
    <property type="entry name" value="alpha/beta hydrolase"/>
    <property type="match status" value="1"/>
</dbReference>
<dbReference type="KEGG" id="sro:Sros_0342"/>
<name>D2B0W7_STRRD</name>
<dbReference type="Pfam" id="PF01674">
    <property type="entry name" value="Lipase_2"/>
    <property type="match status" value="1"/>
</dbReference>
<reference evidence="2 3" key="1">
    <citation type="journal article" date="2010" name="Stand. Genomic Sci.">
        <title>Complete genome sequence of Streptosporangium roseum type strain (NI 9100).</title>
        <authorList>
            <person name="Nolan M."/>
            <person name="Sikorski J."/>
            <person name="Jando M."/>
            <person name="Lucas S."/>
            <person name="Lapidus A."/>
            <person name="Glavina Del Rio T."/>
            <person name="Chen F."/>
            <person name="Tice H."/>
            <person name="Pitluck S."/>
            <person name="Cheng J.F."/>
            <person name="Chertkov O."/>
            <person name="Sims D."/>
            <person name="Meincke L."/>
            <person name="Brettin T."/>
            <person name="Han C."/>
            <person name="Detter J.C."/>
            <person name="Bruce D."/>
            <person name="Goodwin L."/>
            <person name="Land M."/>
            <person name="Hauser L."/>
            <person name="Chang Y.J."/>
            <person name="Jeffries C.D."/>
            <person name="Ivanova N."/>
            <person name="Mavromatis K."/>
            <person name="Mikhailova N."/>
            <person name="Chen A."/>
            <person name="Palaniappan K."/>
            <person name="Chain P."/>
            <person name="Rohde M."/>
            <person name="Goker M."/>
            <person name="Bristow J."/>
            <person name="Eisen J.A."/>
            <person name="Markowitz V."/>
            <person name="Hugenholtz P."/>
            <person name="Kyrpides N.C."/>
            <person name="Klenk H.P."/>
        </authorList>
    </citation>
    <scope>NUCLEOTIDE SEQUENCE [LARGE SCALE GENOMIC DNA]</scope>
    <source>
        <strain evidence="3">ATCC 12428 / DSM 43021 / JCM 3005 / NI 9100</strain>
    </source>
</reference>
<dbReference type="GO" id="GO:0016042">
    <property type="term" value="P:lipid catabolic process"/>
    <property type="evidence" value="ECO:0007669"/>
    <property type="project" value="InterPro"/>
</dbReference>
<evidence type="ECO:0000313" key="3">
    <source>
        <dbReference type="Proteomes" id="UP000002029"/>
    </source>
</evidence>
<feature type="chain" id="PRO_5003028093" evidence="1">
    <location>
        <begin position="30"/>
        <end position="282"/>
    </location>
</feature>
<organism evidence="2 3">
    <name type="scientific">Streptosporangium roseum (strain ATCC 12428 / DSM 43021 / JCM 3005 / KCTC 9067 / NCIMB 10171 / NRRL 2505 / NI 9100)</name>
    <dbReference type="NCBI Taxonomy" id="479432"/>
    <lineage>
        <taxon>Bacteria</taxon>
        <taxon>Bacillati</taxon>
        <taxon>Actinomycetota</taxon>
        <taxon>Actinomycetes</taxon>
        <taxon>Streptosporangiales</taxon>
        <taxon>Streptosporangiaceae</taxon>
        <taxon>Streptosporangium</taxon>
    </lineage>
</organism>
<evidence type="ECO:0000313" key="2">
    <source>
        <dbReference type="EMBL" id="ACZ83374.1"/>
    </source>
</evidence>
<dbReference type="OrthoDB" id="8871309at2"/>
<dbReference type="STRING" id="479432.Sros_0342"/>
<dbReference type="RefSeq" id="WP_012887120.1">
    <property type="nucleotide sequence ID" value="NC_013595.1"/>
</dbReference>
<dbReference type="EMBL" id="CP001814">
    <property type="protein sequence ID" value="ACZ83374.1"/>
    <property type="molecule type" value="Genomic_DNA"/>
</dbReference>
<sequence length="282" mass="29844">MRSLRLRRLISIFIGTALVTTALTGTAGAETSPDGANDWNCRPSFFHPHPVVLVHGTFENMAFNWSKLSPVLKKNGYCVFALNYGGVPDAPVQGTGDIAQSAGQLSAFVDRVLQATGAPEVDIVGHSQGGMMPRYYAKFLGGAAKVRKLVGIVPSNHGTTASGLVTLGRLLGLLDPVIRACPACGQQLVDAEFLGALNSGGETLPGVEHTVIATRYDEVVTPYTSSFLNGSGVKNILLQDKCPGDTNAHLGVNFDPVVHRIVLNELGFLTAYWPVDCSDPLG</sequence>
<accession>D2B0W7</accession>
<feature type="signal peptide" evidence="1">
    <location>
        <begin position="1"/>
        <end position="29"/>
    </location>
</feature>
<dbReference type="InterPro" id="IPR002918">
    <property type="entry name" value="Lipase_EstA/Esterase_EstB"/>
</dbReference>
<evidence type="ECO:0000256" key="1">
    <source>
        <dbReference type="SAM" id="SignalP"/>
    </source>
</evidence>
<dbReference type="PANTHER" id="PTHR32015:SF1">
    <property type="entry name" value="LIPASE"/>
    <property type="match status" value="1"/>
</dbReference>
<dbReference type="SUPFAM" id="SSF53474">
    <property type="entry name" value="alpha/beta-Hydrolases"/>
    <property type="match status" value="1"/>
</dbReference>
<dbReference type="GO" id="GO:0016298">
    <property type="term" value="F:lipase activity"/>
    <property type="evidence" value="ECO:0007669"/>
    <property type="project" value="TreeGrafter"/>
</dbReference>
<proteinExistence type="predicted"/>
<dbReference type="PANTHER" id="PTHR32015">
    <property type="entry name" value="FASTING INDUCED LIPASE"/>
    <property type="match status" value="1"/>
</dbReference>
<dbReference type="Proteomes" id="UP000002029">
    <property type="component" value="Chromosome"/>
</dbReference>
<keyword evidence="1" id="KW-0732">Signal</keyword>
<dbReference type="InterPro" id="IPR029058">
    <property type="entry name" value="AB_hydrolase_fold"/>
</dbReference>
<dbReference type="eggNOG" id="COG1075">
    <property type="taxonomic scope" value="Bacteria"/>
</dbReference>
<gene>
    <name evidence="2" type="ordered locus">Sros_0342</name>
</gene>
<dbReference type="HOGENOM" id="CLU_029537_1_2_11"/>
<dbReference type="AlphaFoldDB" id="D2B0W7"/>
<keyword evidence="3" id="KW-1185">Reference proteome</keyword>
<protein>
    <submittedName>
        <fullName evidence="2">Uncharacterized protein</fullName>
    </submittedName>
</protein>